<comment type="caution">
    <text evidence="1">The sequence shown here is derived from an EMBL/GenBank/DDBJ whole genome shotgun (WGS) entry which is preliminary data.</text>
</comment>
<dbReference type="AlphaFoldDB" id="A0A645H6B6"/>
<sequence>MAFCCAFSWEIFLLRASSSTARAIAFEANSLLNRSWRAGRRGPTAARRWRAKCIRATRASFWAMILSVPCSSAIRRRETDGEKRTKLSRPSHETAKNFCTPFSIRNGGLTSPFSRPGARPNITETGTICTSRSGLLRCKSR</sequence>
<name>A0A645H6B6_9ZZZZ</name>
<evidence type="ECO:0000313" key="1">
    <source>
        <dbReference type="EMBL" id="MPN34561.1"/>
    </source>
</evidence>
<accession>A0A645H6B6</accession>
<protein>
    <submittedName>
        <fullName evidence="1">Uncharacterized protein</fullName>
    </submittedName>
</protein>
<proteinExistence type="predicted"/>
<organism evidence="1">
    <name type="scientific">bioreactor metagenome</name>
    <dbReference type="NCBI Taxonomy" id="1076179"/>
    <lineage>
        <taxon>unclassified sequences</taxon>
        <taxon>metagenomes</taxon>
        <taxon>ecological metagenomes</taxon>
    </lineage>
</organism>
<dbReference type="EMBL" id="VSSQ01087668">
    <property type="protein sequence ID" value="MPN34561.1"/>
    <property type="molecule type" value="Genomic_DNA"/>
</dbReference>
<reference evidence="1" key="1">
    <citation type="submission" date="2019-08" db="EMBL/GenBank/DDBJ databases">
        <authorList>
            <person name="Kucharzyk K."/>
            <person name="Murdoch R.W."/>
            <person name="Higgins S."/>
            <person name="Loffler F."/>
        </authorList>
    </citation>
    <scope>NUCLEOTIDE SEQUENCE</scope>
</reference>
<gene>
    <name evidence="1" type="ORF">SDC9_182055</name>
</gene>